<organism evidence="2 3">
    <name type="scientific">Pontibacter akesuensis</name>
    <dbReference type="NCBI Taxonomy" id="388950"/>
    <lineage>
        <taxon>Bacteria</taxon>
        <taxon>Pseudomonadati</taxon>
        <taxon>Bacteroidota</taxon>
        <taxon>Cytophagia</taxon>
        <taxon>Cytophagales</taxon>
        <taxon>Hymenobacteraceae</taxon>
        <taxon>Pontibacter</taxon>
    </lineage>
</organism>
<dbReference type="RefSeq" id="WP_068838334.1">
    <property type="nucleotide sequence ID" value="NZ_BMXC01000003.1"/>
</dbReference>
<dbReference type="AlphaFoldDB" id="A0A1I7JAT1"/>
<keyword evidence="3" id="KW-1185">Reference proteome</keyword>
<accession>A0A1I7JAT1</accession>
<sequence length="131" mass="15051">MKYASLLCLLCLTFMAVTCKKNDKLATQLVGKTWLHSFEEDSDGIWAYRPNTYDFPPSRGRTGFTLEPGGVIKRYEIAPTDGLQEEEGTWEQLEKNLVQVRMEEGSNPPLEYKIRIVQSSDSLLKVQRIEY</sequence>
<dbReference type="Proteomes" id="UP000182491">
    <property type="component" value="Unassembled WGS sequence"/>
</dbReference>
<evidence type="ECO:0008006" key="4">
    <source>
        <dbReference type="Google" id="ProtNLM"/>
    </source>
</evidence>
<evidence type="ECO:0000313" key="2">
    <source>
        <dbReference type="EMBL" id="SFU82340.1"/>
    </source>
</evidence>
<feature type="signal peptide" evidence="1">
    <location>
        <begin position="1"/>
        <end position="19"/>
    </location>
</feature>
<evidence type="ECO:0000256" key="1">
    <source>
        <dbReference type="SAM" id="SignalP"/>
    </source>
</evidence>
<reference evidence="3" key="1">
    <citation type="submission" date="2016-10" db="EMBL/GenBank/DDBJ databases">
        <authorList>
            <person name="Varghese N."/>
        </authorList>
    </citation>
    <scope>NUCLEOTIDE SEQUENCE [LARGE SCALE GENOMIC DNA]</scope>
    <source>
        <strain evidence="3">DSM 18820</strain>
    </source>
</reference>
<proteinExistence type="predicted"/>
<evidence type="ECO:0000313" key="3">
    <source>
        <dbReference type="Proteomes" id="UP000182491"/>
    </source>
</evidence>
<dbReference type="STRING" id="388950.GCA_001611675_02402"/>
<name>A0A1I7JAT1_9BACT</name>
<gene>
    <name evidence="2" type="ORF">SAMN04487941_2663</name>
</gene>
<feature type="chain" id="PRO_5010260704" description="Lipocalin-like domain-containing protein" evidence="1">
    <location>
        <begin position="20"/>
        <end position="131"/>
    </location>
</feature>
<dbReference type="EMBL" id="FPCA01000003">
    <property type="protein sequence ID" value="SFU82340.1"/>
    <property type="molecule type" value="Genomic_DNA"/>
</dbReference>
<protein>
    <recommendedName>
        <fullName evidence="4">Lipocalin-like domain-containing protein</fullName>
    </recommendedName>
</protein>
<keyword evidence="1" id="KW-0732">Signal</keyword>
<dbReference type="OrthoDB" id="2651079at2"/>